<sequence>MALGNAVLVASVIILYRVGCTRSENWVPTPSAEVYKYSSLQVMSTTSSPQISESSSHRDVMGNISYYPSRRDMNSRAMHISATSAVAGITANHGLQDPTAHNFYPSRHDWSKQAAEDNNSNTPATTQEHPGRQDHYPSRRERPQQNIEKIQVRLHEIN</sequence>
<keyword evidence="2" id="KW-0732">Signal</keyword>
<protein>
    <submittedName>
        <fullName evidence="3">Uncharacterized protein</fullName>
    </submittedName>
</protein>
<dbReference type="Proteomes" id="UP000502823">
    <property type="component" value="Unassembled WGS sequence"/>
</dbReference>
<feature type="chain" id="PRO_5026710150" evidence="2">
    <location>
        <begin position="24"/>
        <end position="158"/>
    </location>
</feature>
<comment type="caution">
    <text evidence="3">The sequence shown here is derived from an EMBL/GenBank/DDBJ whole genome shotgun (WGS) entry which is preliminary data.</text>
</comment>
<evidence type="ECO:0000256" key="2">
    <source>
        <dbReference type="SAM" id="SignalP"/>
    </source>
</evidence>
<feature type="compositionally biased region" description="Polar residues" evidence="1">
    <location>
        <begin position="116"/>
        <end position="128"/>
    </location>
</feature>
<proteinExistence type="predicted"/>
<evidence type="ECO:0000256" key="1">
    <source>
        <dbReference type="SAM" id="MobiDB-lite"/>
    </source>
</evidence>
<reference evidence="4" key="1">
    <citation type="submission" date="2020-01" db="EMBL/GenBank/DDBJ databases">
        <title>Draft genome sequence of the Termite Coptotermes fromosanus.</title>
        <authorList>
            <person name="Itakura S."/>
            <person name="Yosikawa Y."/>
            <person name="Umezawa K."/>
        </authorList>
    </citation>
    <scope>NUCLEOTIDE SEQUENCE [LARGE SCALE GENOMIC DNA]</scope>
</reference>
<keyword evidence="4" id="KW-1185">Reference proteome</keyword>
<evidence type="ECO:0000313" key="4">
    <source>
        <dbReference type="Proteomes" id="UP000502823"/>
    </source>
</evidence>
<feature type="signal peptide" evidence="2">
    <location>
        <begin position="1"/>
        <end position="23"/>
    </location>
</feature>
<dbReference type="AlphaFoldDB" id="A0A6L2PI25"/>
<accession>A0A6L2PI25</accession>
<name>A0A6L2PI25_COPFO</name>
<evidence type="ECO:0000313" key="3">
    <source>
        <dbReference type="EMBL" id="GFG29727.1"/>
    </source>
</evidence>
<dbReference type="InParanoid" id="A0A6L2PI25"/>
<dbReference type="EMBL" id="BLKM01003820">
    <property type="protein sequence ID" value="GFG29727.1"/>
    <property type="molecule type" value="Genomic_DNA"/>
</dbReference>
<feature type="region of interest" description="Disordered" evidence="1">
    <location>
        <begin position="111"/>
        <end position="145"/>
    </location>
</feature>
<organism evidence="3 4">
    <name type="scientific">Coptotermes formosanus</name>
    <name type="common">Formosan subterranean termite</name>
    <dbReference type="NCBI Taxonomy" id="36987"/>
    <lineage>
        <taxon>Eukaryota</taxon>
        <taxon>Metazoa</taxon>
        <taxon>Ecdysozoa</taxon>
        <taxon>Arthropoda</taxon>
        <taxon>Hexapoda</taxon>
        <taxon>Insecta</taxon>
        <taxon>Pterygota</taxon>
        <taxon>Neoptera</taxon>
        <taxon>Polyneoptera</taxon>
        <taxon>Dictyoptera</taxon>
        <taxon>Blattodea</taxon>
        <taxon>Blattoidea</taxon>
        <taxon>Termitoidae</taxon>
        <taxon>Rhinotermitidae</taxon>
        <taxon>Coptotermes</taxon>
    </lineage>
</organism>
<gene>
    <name evidence="3" type="ORF">Cfor_03310</name>
</gene>
<feature type="compositionally biased region" description="Basic and acidic residues" evidence="1">
    <location>
        <begin position="129"/>
        <end position="143"/>
    </location>
</feature>